<evidence type="ECO:0000256" key="6">
    <source>
        <dbReference type="ARBA" id="ARBA00022763"/>
    </source>
</evidence>
<evidence type="ECO:0000313" key="13">
    <source>
        <dbReference type="Proteomes" id="UP001642464"/>
    </source>
</evidence>
<dbReference type="PANTHER" id="PTHR15822">
    <property type="entry name" value="TRAF AND TNF RECEPTOR-ASSOCIATED PROTEIN"/>
    <property type="match status" value="1"/>
</dbReference>
<dbReference type="InterPro" id="IPR005135">
    <property type="entry name" value="Endo/exonuclease/phosphatase"/>
</dbReference>
<evidence type="ECO:0000256" key="3">
    <source>
        <dbReference type="ARBA" id="ARBA00004322"/>
    </source>
</evidence>
<evidence type="ECO:0000256" key="8">
    <source>
        <dbReference type="ARBA" id="ARBA00022842"/>
    </source>
</evidence>
<keyword evidence="10" id="KW-0539">Nucleus</keyword>
<evidence type="ECO:0000256" key="9">
    <source>
        <dbReference type="ARBA" id="ARBA00023204"/>
    </source>
</evidence>
<dbReference type="CDD" id="cd09080">
    <property type="entry name" value="TDP2"/>
    <property type="match status" value="1"/>
</dbReference>
<evidence type="ECO:0000256" key="2">
    <source>
        <dbReference type="ARBA" id="ARBA00001946"/>
    </source>
</evidence>
<dbReference type="InterPro" id="IPR036691">
    <property type="entry name" value="Endo/exonu/phosph_ase_sf"/>
</dbReference>
<evidence type="ECO:0000313" key="12">
    <source>
        <dbReference type="EMBL" id="CAK9048124.1"/>
    </source>
</evidence>
<comment type="subcellular location">
    <subcellularLocation>
        <location evidence="3">Nucleus</location>
        <location evidence="3">PML body</location>
    </subcellularLocation>
</comment>
<comment type="caution">
    <text evidence="12">The sequence shown here is derived from an EMBL/GenBank/DDBJ whole genome shotgun (WGS) entry which is preliminary data.</text>
</comment>
<dbReference type="Pfam" id="PF03372">
    <property type="entry name" value="Exo_endo_phos"/>
    <property type="match status" value="1"/>
</dbReference>
<keyword evidence="9" id="KW-0234">DNA repair</keyword>
<dbReference type="Proteomes" id="UP001642464">
    <property type="component" value="Unassembled WGS sequence"/>
</dbReference>
<sequence length="262" mass="30384">MALRLLTFNIWFSPHEMERRMQAIGDIVARTQPDLVALQEMTQDHWALLASHEAVGSYSWSESPRQRYYTLIGSRLPMVTTPQRFPFKASRMQRDLLTVTVKPPELPALVFATSHLESLDEHQERRRQMQESLQGHLKSADDVVFCGDTNINEAIDGEIRLPEGWKDPWILLRGDEGGYTFDVERNSMMAEVDSWARSNHARLRFDRFWIKVSNYAPVAIELLDDPIQEKLWPSDHFALLLTLEEWRRHRGDLPGKPTCSLS</sequence>
<keyword evidence="8" id="KW-0460">Magnesium</keyword>
<evidence type="ECO:0000256" key="4">
    <source>
        <dbReference type="ARBA" id="ARBA00022722"/>
    </source>
</evidence>
<keyword evidence="7" id="KW-0378">Hydrolase</keyword>
<dbReference type="PANTHER" id="PTHR15822:SF4">
    <property type="entry name" value="TYROSYL-DNA PHOSPHODIESTERASE 2"/>
    <property type="match status" value="1"/>
</dbReference>
<keyword evidence="13" id="KW-1185">Reference proteome</keyword>
<comment type="cofactor">
    <cofactor evidence="1">
        <name>Mn(2+)</name>
        <dbReference type="ChEBI" id="CHEBI:29035"/>
    </cofactor>
</comment>
<dbReference type="Gene3D" id="3.60.10.10">
    <property type="entry name" value="Endonuclease/exonuclease/phosphatase"/>
    <property type="match status" value="1"/>
</dbReference>
<gene>
    <name evidence="12" type="ORF">SCF082_LOCUS26847</name>
</gene>
<accession>A0ABP0MBL4</accession>
<evidence type="ECO:0000256" key="5">
    <source>
        <dbReference type="ARBA" id="ARBA00022723"/>
    </source>
</evidence>
<evidence type="ECO:0000256" key="7">
    <source>
        <dbReference type="ARBA" id="ARBA00022801"/>
    </source>
</evidence>
<evidence type="ECO:0000256" key="1">
    <source>
        <dbReference type="ARBA" id="ARBA00001936"/>
    </source>
</evidence>
<dbReference type="EMBL" id="CAXAMM010020557">
    <property type="protein sequence ID" value="CAK9048124.1"/>
    <property type="molecule type" value="Genomic_DNA"/>
</dbReference>
<evidence type="ECO:0000256" key="10">
    <source>
        <dbReference type="ARBA" id="ARBA00023242"/>
    </source>
</evidence>
<dbReference type="InterPro" id="IPR051547">
    <property type="entry name" value="TDP2-like"/>
</dbReference>
<keyword evidence="5" id="KW-0479">Metal-binding</keyword>
<protein>
    <submittedName>
        <fullName evidence="12">Tyrosyl-DNA phosphodiesterase 2 (Tyr-DNA phosphodiesterase 2) (5'-tyrosyl-DNA phosphodiesterase) (5'-Tyr-DNA phosphodiesterase) (TRAF and TNF receptor-associated protein)</fullName>
    </submittedName>
</protein>
<keyword evidence="12" id="KW-0675">Receptor</keyword>
<keyword evidence="4" id="KW-0540">Nuclease</keyword>
<keyword evidence="6" id="KW-0227">DNA damage</keyword>
<reference evidence="12 13" key="1">
    <citation type="submission" date="2024-02" db="EMBL/GenBank/DDBJ databases">
        <authorList>
            <person name="Chen Y."/>
            <person name="Shah S."/>
            <person name="Dougan E. K."/>
            <person name="Thang M."/>
            <person name="Chan C."/>
        </authorList>
    </citation>
    <scope>NUCLEOTIDE SEQUENCE [LARGE SCALE GENOMIC DNA]</scope>
</reference>
<comment type="cofactor">
    <cofactor evidence="2">
        <name>Mg(2+)</name>
        <dbReference type="ChEBI" id="CHEBI:18420"/>
    </cofactor>
</comment>
<evidence type="ECO:0000259" key="11">
    <source>
        <dbReference type="Pfam" id="PF03372"/>
    </source>
</evidence>
<proteinExistence type="predicted"/>
<organism evidence="12 13">
    <name type="scientific">Durusdinium trenchii</name>
    <dbReference type="NCBI Taxonomy" id="1381693"/>
    <lineage>
        <taxon>Eukaryota</taxon>
        <taxon>Sar</taxon>
        <taxon>Alveolata</taxon>
        <taxon>Dinophyceae</taxon>
        <taxon>Suessiales</taxon>
        <taxon>Symbiodiniaceae</taxon>
        <taxon>Durusdinium</taxon>
    </lineage>
</organism>
<name>A0ABP0MBL4_9DINO</name>
<feature type="domain" description="Endonuclease/exonuclease/phosphatase" evidence="11">
    <location>
        <begin position="6"/>
        <end position="236"/>
    </location>
</feature>
<dbReference type="SUPFAM" id="SSF56219">
    <property type="entry name" value="DNase I-like"/>
    <property type="match status" value="1"/>
</dbReference>